<dbReference type="Pfam" id="PF01817">
    <property type="entry name" value="CM_2"/>
    <property type="match status" value="1"/>
</dbReference>
<dbReference type="SUPFAM" id="SSF48600">
    <property type="entry name" value="Chorismate mutase II"/>
    <property type="match status" value="1"/>
</dbReference>
<dbReference type="GO" id="GO:0008652">
    <property type="term" value="P:amino acid biosynthetic process"/>
    <property type="evidence" value="ECO:0007669"/>
    <property type="project" value="UniProtKB-KW"/>
</dbReference>
<evidence type="ECO:0000313" key="11">
    <source>
        <dbReference type="EMBL" id="KAF4390331.1"/>
    </source>
</evidence>
<proteinExistence type="predicted"/>
<evidence type="ECO:0000259" key="10">
    <source>
        <dbReference type="Pfam" id="PF01817"/>
    </source>
</evidence>
<dbReference type="Gene3D" id="1.10.590.10">
    <property type="entry name" value="Chorismate mutase, AroQ class superfamily, eukaryotic"/>
    <property type="match status" value="1"/>
</dbReference>
<accession>A0A7J6H601</accession>
<dbReference type="GO" id="GO:0046417">
    <property type="term" value="P:chorismate metabolic process"/>
    <property type="evidence" value="ECO:0007669"/>
    <property type="project" value="InterPro"/>
</dbReference>
<keyword evidence="7" id="KW-0057">Aromatic amino acid biosynthesis</keyword>
<dbReference type="AlphaFoldDB" id="A0A7J6H601"/>
<evidence type="ECO:0000256" key="2">
    <source>
        <dbReference type="ARBA" id="ARBA00004496"/>
    </source>
</evidence>
<feature type="compositionally biased region" description="Acidic residues" evidence="9">
    <location>
        <begin position="57"/>
        <end position="67"/>
    </location>
</feature>
<evidence type="ECO:0000313" key="12">
    <source>
        <dbReference type="Proteomes" id="UP000583929"/>
    </source>
</evidence>
<comment type="caution">
    <text evidence="11">The sequence shown here is derived from an EMBL/GenBank/DDBJ whole genome shotgun (WGS) entry which is preliminary data.</text>
</comment>
<dbReference type="GO" id="GO:0009073">
    <property type="term" value="P:aromatic amino acid family biosynthetic process"/>
    <property type="evidence" value="ECO:0007669"/>
    <property type="project" value="UniProtKB-KW"/>
</dbReference>
<evidence type="ECO:0000256" key="4">
    <source>
        <dbReference type="ARBA" id="ARBA00012404"/>
    </source>
</evidence>
<comment type="pathway">
    <text evidence="3">Metabolic intermediate biosynthesis; prephenate biosynthesis; prephenate from chorismate: step 1/1.</text>
</comment>
<name>A0A7J6H601_CANSA</name>
<evidence type="ECO:0000256" key="7">
    <source>
        <dbReference type="ARBA" id="ARBA00023141"/>
    </source>
</evidence>
<dbReference type="InterPro" id="IPR002701">
    <property type="entry name" value="CM_II_prokaryot"/>
</dbReference>
<evidence type="ECO:0000256" key="5">
    <source>
        <dbReference type="ARBA" id="ARBA00022490"/>
    </source>
</evidence>
<dbReference type="UniPathway" id="UPA00120">
    <property type="reaction ID" value="UER00203"/>
</dbReference>
<evidence type="ECO:0000256" key="6">
    <source>
        <dbReference type="ARBA" id="ARBA00022605"/>
    </source>
</evidence>
<protein>
    <recommendedName>
        <fullName evidence="4">chorismate mutase</fullName>
        <ecNumber evidence="4">5.4.99.5</ecNumber>
    </recommendedName>
</protein>
<dbReference type="GO" id="GO:0004106">
    <property type="term" value="F:chorismate mutase activity"/>
    <property type="evidence" value="ECO:0007669"/>
    <property type="project" value="UniProtKB-EC"/>
</dbReference>
<feature type="compositionally biased region" description="Basic and acidic residues" evidence="9">
    <location>
        <begin position="44"/>
        <end position="56"/>
    </location>
</feature>
<evidence type="ECO:0000256" key="8">
    <source>
        <dbReference type="ARBA" id="ARBA00023235"/>
    </source>
</evidence>
<dbReference type="PANTHER" id="PTHR21145:SF12">
    <property type="entry name" value="CHORISMATE MUTASE"/>
    <property type="match status" value="1"/>
</dbReference>
<keyword evidence="8" id="KW-0413">Isomerase</keyword>
<evidence type="ECO:0000256" key="3">
    <source>
        <dbReference type="ARBA" id="ARBA00004817"/>
    </source>
</evidence>
<dbReference type="EC" id="5.4.99.5" evidence="4"/>
<dbReference type="InterPro" id="IPR037039">
    <property type="entry name" value="CM_AroQ_sf_eucaryotic"/>
</dbReference>
<feature type="domain" description="Chorismate mutase" evidence="10">
    <location>
        <begin position="367"/>
        <end position="463"/>
    </location>
</feature>
<keyword evidence="12" id="KW-1185">Reference proteome</keyword>
<dbReference type="NCBIfam" id="TIGR01802">
    <property type="entry name" value="CM_pl-yst"/>
    <property type="match status" value="1"/>
</dbReference>
<sequence length="472" mass="52967">MKAPDRRSQKQIGARWLRDNMARPLQTDVAVPRSSGTPATATSSRREADPRYQGDREDMEINEEVEGEIVGENRGIVGGNQGKRIDAVNGGISINGDAVKESSFENGAFVFTDPKRRRVEDNDELGQVTIQSLGPAQQLVDNGSGEEVITKTHVAENHNVDALMETDCFAWDVDLVRDLFNTRDAQLILSIPLNSSRSDDVWFWSFESSGNFSVKSIRCLGMEKMDRNGCDLGNNNNNNEEMSLDAVRESLIRQEDTIVFSLIERAKFPMNSPTYQQSKPCVGFCGSLIRFFVSETESLQAKAGRYQNPEEHAFFPDHLPPSLAPPHTFPPVLHPAAASINVNSKIWDIYFKQLLPLFTVPGDDGNYASTASSDLNCLQAISRRIHYGNFVAEDRDALMKLLTFEAVEEMVKKRVEKKAMIFGQEVSLDTTNSTESKGKCKIDPLLVSRLYDEWIMPLTKFVQVEYLLRRLD</sequence>
<feature type="compositionally biased region" description="Polar residues" evidence="9">
    <location>
        <begin position="34"/>
        <end position="43"/>
    </location>
</feature>
<evidence type="ECO:0000256" key="9">
    <source>
        <dbReference type="SAM" id="MobiDB-lite"/>
    </source>
</evidence>
<keyword evidence="5" id="KW-0963">Cytoplasm</keyword>
<reference evidence="11 12" key="1">
    <citation type="journal article" date="2020" name="bioRxiv">
        <title>Sequence and annotation of 42 cannabis genomes reveals extensive copy number variation in cannabinoid synthesis and pathogen resistance genes.</title>
        <authorList>
            <person name="Mckernan K.J."/>
            <person name="Helbert Y."/>
            <person name="Kane L.T."/>
            <person name="Ebling H."/>
            <person name="Zhang L."/>
            <person name="Liu B."/>
            <person name="Eaton Z."/>
            <person name="Mclaughlin S."/>
            <person name="Kingan S."/>
            <person name="Baybayan P."/>
            <person name="Concepcion G."/>
            <person name="Jordan M."/>
            <person name="Riva A."/>
            <person name="Barbazuk W."/>
            <person name="Harkins T."/>
        </authorList>
    </citation>
    <scope>NUCLEOTIDE SEQUENCE [LARGE SCALE GENOMIC DNA]</scope>
    <source>
        <strain evidence="12">cv. Jamaican Lion 4</strain>
        <tissue evidence="11">Leaf</tissue>
    </source>
</reference>
<dbReference type="InterPro" id="IPR036263">
    <property type="entry name" value="Chorismate_II_sf"/>
</dbReference>
<gene>
    <name evidence="11" type="ORF">G4B88_024337</name>
</gene>
<comment type="subcellular location">
    <subcellularLocation>
        <location evidence="2">Cytoplasm</location>
    </subcellularLocation>
</comment>
<feature type="region of interest" description="Disordered" evidence="9">
    <location>
        <begin position="1"/>
        <end position="67"/>
    </location>
</feature>
<dbReference type="InterPro" id="IPR008238">
    <property type="entry name" value="Chorismate_mutase_AroQ_euk"/>
</dbReference>
<dbReference type="EMBL" id="JAATIQ010000063">
    <property type="protein sequence ID" value="KAF4390331.1"/>
    <property type="molecule type" value="Genomic_DNA"/>
</dbReference>
<keyword evidence="6" id="KW-0028">Amino-acid biosynthesis</keyword>
<comment type="catalytic activity">
    <reaction evidence="1">
        <text>chorismate = prephenate</text>
        <dbReference type="Rhea" id="RHEA:13897"/>
        <dbReference type="ChEBI" id="CHEBI:29748"/>
        <dbReference type="ChEBI" id="CHEBI:29934"/>
        <dbReference type="EC" id="5.4.99.5"/>
    </reaction>
</comment>
<dbReference type="PROSITE" id="PS51169">
    <property type="entry name" value="CHORISMATE_MUT_3"/>
    <property type="match status" value="1"/>
</dbReference>
<dbReference type="Proteomes" id="UP000583929">
    <property type="component" value="Unassembled WGS sequence"/>
</dbReference>
<dbReference type="PANTHER" id="PTHR21145">
    <property type="entry name" value="CHORISMATE MUTASE"/>
    <property type="match status" value="1"/>
</dbReference>
<evidence type="ECO:0000256" key="1">
    <source>
        <dbReference type="ARBA" id="ARBA00000824"/>
    </source>
</evidence>
<dbReference type="GO" id="GO:0005737">
    <property type="term" value="C:cytoplasm"/>
    <property type="evidence" value="ECO:0007669"/>
    <property type="project" value="UniProtKB-SubCell"/>
</dbReference>
<organism evidence="11 12">
    <name type="scientific">Cannabis sativa</name>
    <name type="common">Hemp</name>
    <name type="synonym">Marijuana</name>
    <dbReference type="NCBI Taxonomy" id="3483"/>
    <lineage>
        <taxon>Eukaryota</taxon>
        <taxon>Viridiplantae</taxon>
        <taxon>Streptophyta</taxon>
        <taxon>Embryophyta</taxon>
        <taxon>Tracheophyta</taxon>
        <taxon>Spermatophyta</taxon>
        <taxon>Magnoliopsida</taxon>
        <taxon>eudicotyledons</taxon>
        <taxon>Gunneridae</taxon>
        <taxon>Pentapetalae</taxon>
        <taxon>rosids</taxon>
        <taxon>fabids</taxon>
        <taxon>Rosales</taxon>
        <taxon>Cannabaceae</taxon>
        <taxon>Cannabis</taxon>
    </lineage>
</organism>